<evidence type="ECO:0000313" key="3">
    <source>
        <dbReference type="EMBL" id="MBE0347792.1"/>
    </source>
</evidence>
<accession>A0A8I0T5V4</accession>
<dbReference type="InterPro" id="IPR029057">
    <property type="entry name" value="PRTase-like"/>
</dbReference>
<dbReference type="PANTHER" id="PTHR47505">
    <property type="entry name" value="DNA UTILIZATION PROTEIN YHGH"/>
    <property type="match status" value="1"/>
</dbReference>
<feature type="domain" description="Phosphoribosyltransferase" evidence="2">
    <location>
        <begin position="143"/>
        <end position="210"/>
    </location>
</feature>
<dbReference type="Pfam" id="PF00156">
    <property type="entry name" value="Pribosyltran"/>
    <property type="match status" value="1"/>
</dbReference>
<dbReference type="InterPro" id="IPR051910">
    <property type="entry name" value="ComF/GntX_DNA_util-trans"/>
</dbReference>
<evidence type="ECO:0000256" key="1">
    <source>
        <dbReference type="ARBA" id="ARBA00008007"/>
    </source>
</evidence>
<name>A0A8I0T5V4_9GAMM</name>
<dbReference type="SUPFAM" id="SSF53271">
    <property type="entry name" value="PRTase-like"/>
    <property type="match status" value="1"/>
</dbReference>
<dbReference type="AlphaFoldDB" id="A0A8I0T5V4"/>
<evidence type="ECO:0000259" key="2">
    <source>
        <dbReference type="Pfam" id="PF00156"/>
    </source>
</evidence>
<keyword evidence="4" id="KW-1185">Reference proteome</keyword>
<dbReference type="PANTHER" id="PTHR47505:SF1">
    <property type="entry name" value="DNA UTILIZATION PROTEIN YHGH"/>
    <property type="match status" value="1"/>
</dbReference>
<evidence type="ECO:0000313" key="4">
    <source>
        <dbReference type="Proteomes" id="UP000660708"/>
    </source>
</evidence>
<dbReference type="CDD" id="cd06223">
    <property type="entry name" value="PRTases_typeI"/>
    <property type="match status" value="1"/>
</dbReference>
<comment type="similarity">
    <text evidence="1">Belongs to the ComF/GntX family.</text>
</comment>
<sequence length="222" mass="24938">MLQLNRCFTSAITQICTSCGQRAPDPVCKYCLPTCLDFDDKEINLLSYPNIKRLVSLDHCDGLSAVSWYRPPISHWLQGIKFHHNKVHQCALSILAHTLWQRFQKASPLCVDVACCLPLHRFRFIQRGYNQVEQIWQGLPLQPTVLIRNKKTQAQSTLSKARRKVNLRGAFSTVTPVEGKNILLLEDVITTGATMDAAAKACKQQGAKSVWAMSISLTPFEG</sequence>
<protein>
    <recommendedName>
        <fullName evidence="2">Phosphoribosyltransferase domain-containing protein</fullName>
    </recommendedName>
</protein>
<comment type="caution">
    <text evidence="3">The sequence shown here is derived from an EMBL/GenBank/DDBJ whole genome shotgun (WGS) entry which is preliminary data.</text>
</comment>
<organism evidence="3 4">
    <name type="scientific">Pseudoalteromonas peptidolytica F12-50-A1</name>
    <dbReference type="NCBI Taxonomy" id="1315280"/>
    <lineage>
        <taxon>Bacteria</taxon>
        <taxon>Pseudomonadati</taxon>
        <taxon>Pseudomonadota</taxon>
        <taxon>Gammaproteobacteria</taxon>
        <taxon>Alteromonadales</taxon>
        <taxon>Pseudoalteromonadaceae</taxon>
        <taxon>Pseudoalteromonas</taxon>
    </lineage>
</organism>
<reference evidence="3 4" key="1">
    <citation type="submission" date="2015-06" db="EMBL/GenBank/DDBJ databases">
        <title>Genome sequence of Pseudoalteromonas peptidolytica.</title>
        <authorList>
            <person name="Xie B.-B."/>
            <person name="Rong J.-C."/>
            <person name="Qin Q.-L."/>
            <person name="Zhang Y.-Z."/>
        </authorList>
    </citation>
    <scope>NUCLEOTIDE SEQUENCE [LARGE SCALE GENOMIC DNA]</scope>
    <source>
        <strain evidence="3 4">F12-50-A1</strain>
    </source>
</reference>
<proteinExistence type="inferred from homology"/>
<dbReference type="RefSeq" id="WP_147390082.1">
    <property type="nucleotide sequence ID" value="NZ_AQHF01000027.1"/>
</dbReference>
<dbReference type="InterPro" id="IPR000836">
    <property type="entry name" value="PRTase_dom"/>
</dbReference>
<gene>
    <name evidence="3" type="ORF">PPEP_a4462</name>
</gene>
<dbReference type="EMBL" id="AQHF01000027">
    <property type="protein sequence ID" value="MBE0347792.1"/>
    <property type="molecule type" value="Genomic_DNA"/>
</dbReference>
<dbReference type="Gene3D" id="3.40.50.2020">
    <property type="match status" value="1"/>
</dbReference>
<dbReference type="Proteomes" id="UP000660708">
    <property type="component" value="Unassembled WGS sequence"/>
</dbReference>